<proteinExistence type="predicted"/>
<dbReference type="InterPro" id="IPR001461">
    <property type="entry name" value="Aspartic_peptidase_A1"/>
</dbReference>
<sequence length="546" mass="59457">MLGSFALMAIGHILLCCVIIFSFNKTFGYGATVVERSNSHTTTSICSGPETGLRVVHKFGPCSPFGLNRTAATFSQILVQDEHRVKVLNSRSHKRRTGGGKRKGKGKKRTGGGKRKGEGEAATDLYLLDDSVGAGNYLVQVDFGTPAKKFSLTLDTGSYITWVRCQRCTEYSCPQQHDESLYYPSSSSTSTVVPCDLGPLCYFKQRYMDNSLSFGIFVADTVSLEQDYEIPEFVFGCAEKESGDFGEADGILALAQGGTSIHGSFSLTSQTKDTFDNVFCHCLPRSDSTMGFVYFGEKAHENCPFSGSYTPLVTGYDPNFYFVNLIAITIGQTRVEISSGGSSTEAVIDSGTVITRLPSSVYSALRSEFQGLMSKYPTALPDETLDTCYNLERYDEPEIPMVLHFDNLDLSLGPAAVTWKGSSQGSRVCLAFAEKENEDDHTIIGIGSDHEMTIRAKMVLLQLFPSSCGLGLWYHKLSGTAMEKNMSGSSALMAIGHIFLLYILFLSFNEPFGHGAGAPLVKSKSHATLFLCSGKLSYSLAFITHP</sequence>
<evidence type="ECO:0000313" key="1">
    <source>
        <dbReference type="EMBL" id="KAK8499390.1"/>
    </source>
</evidence>
<dbReference type="PANTHER" id="PTHR13683">
    <property type="entry name" value="ASPARTYL PROTEASES"/>
    <property type="match status" value="1"/>
</dbReference>
<protein>
    <submittedName>
        <fullName evidence="1">Uncharacterized protein</fullName>
    </submittedName>
</protein>
<accession>A0ABR2AYM4</accession>
<dbReference type="InterPro" id="IPR033121">
    <property type="entry name" value="PEPTIDASE_A1"/>
</dbReference>
<dbReference type="Proteomes" id="UP001472677">
    <property type="component" value="Unassembled WGS sequence"/>
</dbReference>
<name>A0ABR2AYM4_9ROSI</name>
<keyword evidence="2" id="KW-1185">Reference proteome</keyword>
<gene>
    <name evidence="1" type="ORF">V6N12_037027</name>
</gene>
<dbReference type="PROSITE" id="PS51767">
    <property type="entry name" value="PEPTIDASE_A1"/>
    <property type="match status" value="1"/>
</dbReference>
<dbReference type="Pfam" id="PF00026">
    <property type="entry name" value="Asp"/>
    <property type="match status" value="1"/>
</dbReference>
<reference evidence="1 2" key="1">
    <citation type="journal article" date="2024" name="G3 (Bethesda)">
        <title>Genome assembly of Hibiscus sabdariffa L. provides insights into metabolisms of medicinal natural products.</title>
        <authorList>
            <person name="Kim T."/>
        </authorList>
    </citation>
    <scope>NUCLEOTIDE SEQUENCE [LARGE SCALE GENOMIC DNA]</scope>
    <source>
        <strain evidence="1">TK-2024</strain>
        <tissue evidence="1">Old leaves</tissue>
    </source>
</reference>
<organism evidence="1 2">
    <name type="scientific">Hibiscus sabdariffa</name>
    <name type="common">roselle</name>
    <dbReference type="NCBI Taxonomy" id="183260"/>
    <lineage>
        <taxon>Eukaryota</taxon>
        <taxon>Viridiplantae</taxon>
        <taxon>Streptophyta</taxon>
        <taxon>Embryophyta</taxon>
        <taxon>Tracheophyta</taxon>
        <taxon>Spermatophyta</taxon>
        <taxon>Magnoliopsida</taxon>
        <taxon>eudicotyledons</taxon>
        <taxon>Gunneridae</taxon>
        <taxon>Pentapetalae</taxon>
        <taxon>rosids</taxon>
        <taxon>malvids</taxon>
        <taxon>Malvales</taxon>
        <taxon>Malvaceae</taxon>
        <taxon>Malvoideae</taxon>
        <taxon>Hibiscus</taxon>
    </lineage>
</organism>
<dbReference type="SUPFAM" id="SSF50630">
    <property type="entry name" value="Acid proteases"/>
    <property type="match status" value="1"/>
</dbReference>
<evidence type="ECO:0000313" key="2">
    <source>
        <dbReference type="Proteomes" id="UP001472677"/>
    </source>
</evidence>
<dbReference type="InterPro" id="IPR021109">
    <property type="entry name" value="Peptidase_aspartic_dom_sf"/>
</dbReference>
<dbReference type="EMBL" id="JBBPBM010000237">
    <property type="protein sequence ID" value="KAK8499390.1"/>
    <property type="molecule type" value="Genomic_DNA"/>
</dbReference>
<dbReference type="Gene3D" id="2.40.70.10">
    <property type="entry name" value="Acid Proteases"/>
    <property type="match status" value="2"/>
</dbReference>
<comment type="caution">
    <text evidence="1">The sequence shown here is derived from an EMBL/GenBank/DDBJ whole genome shotgun (WGS) entry which is preliminary data.</text>
</comment>
<dbReference type="PANTHER" id="PTHR13683:SF806">
    <property type="entry name" value="EUKARYOTIC ASPARTYL PROTEASE FAMILY PROTEIN"/>
    <property type="match status" value="1"/>
</dbReference>